<reference evidence="1" key="1">
    <citation type="submission" date="2021-01" db="EMBL/GenBank/DDBJ databases">
        <title>Genome sequence of strain Noviherbaspirillum sp. DKR-6.</title>
        <authorList>
            <person name="Chaudhary D.K."/>
        </authorList>
    </citation>
    <scope>NUCLEOTIDE SEQUENCE</scope>
    <source>
        <strain evidence="1">DKR-6</strain>
    </source>
</reference>
<name>A0A934SVE8_9BURK</name>
<organism evidence="1 2">
    <name type="scientific">Noviherbaspirillum pedocola</name>
    <dbReference type="NCBI Taxonomy" id="2801341"/>
    <lineage>
        <taxon>Bacteria</taxon>
        <taxon>Pseudomonadati</taxon>
        <taxon>Pseudomonadota</taxon>
        <taxon>Betaproteobacteria</taxon>
        <taxon>Burkholderiales</taxon>
        <taxon>Oxalobacteraceae</taxon>
        <taxon>Noviherbaspirillum</taxon>
    </lineage>
</organism>
<proteinExistence type="predicted"/>
<accession>A0A934SVE8</accession>
<sequence>MHTNRVSATEVQAGDVIYQFRDPSEATEFQECVAEVGVKYCEIEHWATDKRFVVLDVETIEPSL</sequence>
<keyword evidence="2" id="KW-1185">Reference proteome</keyword>
<evidence type="ECO:0000313" key="1">
    <source>
        <dbReference type="EMBL" id="MBK4736309.1"/>
    </source>
</evidence>
<gene>
    <name evidence="1" type="ORF">JJB74_16930</name>
</gene>
<protein>
    <submittedName>
        <fullName evidence="1">Uncharacterized protein</fullName>
    </submittedName>
</protein>
<evidence type="ECO:0000313" key="2">
    <source>
        <dbReference type="Proteomes" id="UP000622890"/>
    </source>
</evidence>
<dbReference type="EMBL" id="JAEPBG010000007">
    <property type="protein sequence ID" value="MBK4736309.1"/>
    <property type="molecule type" value="Genomic_DNA"/>
</dbReference>
<dbReference type="Proteomes" id="UP000622890">
    <property type="component" value="Unassembled WGS sequence"/>
</dbReference>
<comment type="caution">
    <text evidence="1">The sequence shown here is derived from an EMBL/GenBank/DDBJ whole genome shotgun (WGS) entry which is preliminary data.</text>
</comment>
<dbReference type="AlphaFoldDB" id="A0A934SVE8"/>
<dbReference type="RefSeq" id="WP_200593643.1">
    <property type="nucleotide sequence ID" value="NZ_JAEPBG010000007.1"/>
</dbReference>